<evidence type="ECO:0000256" key="6">
    <source>
        <dbReference type="ARBA" id="ARBA00022741"/>
    </source>
</evidence>
<evidence type="ECO:0000256" key="4">
    <source>
        <dbReference type="ARBA" id="ARBA00012551"/>
    </source>
</evidence>
<dbReference type="InterPro" id="IPR009060">
    <property type="entry name" value="UBA-like_sf"/>
</dbReference>
<feature type="compositionally biased region" description="Polar residues" evidence="16">
    <location>
        <begin position="327"/>
        <end position="343"/>
    </location>
</feature>
<feature type="region of interest" description="Disordered" evidence="16">
    <location>
        <begin position="193"/>
        <end position="256"/>
    </location>
</feature>
<dbReference type="CDD" id="cd17998">
    <property type="entry name" value="DEXHc_SMARCAD1"/>
    <property type="match status" value="1"/>
</dbReference>
<dbReference type="GO" id="GO:0005524">
    <property type="term" value="F:ATP binding"/>
    <property type="evidence" value="ECO:0007669"/>
    <property type="project" value="UniProtKB-KW"/>
</dbReference>
<evidence type="ECO:0000256" key="5">
    <source>
        <dbReference type="ARBA" id="ARBA00022454"/>
    </source>
</evidence>
<dbReference type="GO" id="GO:0006281">
    <property type="term" value="P:DNA repair"/>
    <property type="evidence" value="ECO:0007669"/>
    <property type="project" value="UniProtKB-KW"/>
</dbReference>
<dbReference type="KEGG" id="bbel:109488028"/>
<dbReference type="Gene3D" id="3.40.50.10810">
    <property type="entry name" value="Tandem AAA-ATPase domain"/>
    <property type="match status" value="1"/>
</dbReference>
<dbReference type="PANTHER" id="PTHR10799">
    <property type="entry name" value="SNF2/RAD54 HELICASE FAMILY"/>
    <property type="match status" value="1"/>
</dbReference>
<dbReference type="InterPro" id="IPR014001">
    <property type="entry name" value="Helicase_ATP-bd"/>
</dbReference>
<feature type="region of interest" description="Disordered" evidence="16">
    <location>
        <begin position="443"/>
        <end position="536"/>
    </location>
</feature>
<dbReference type="GO" id="GO:0043130">
    <property type="term" value="F:ubiquitin binding"/>
    <property type="evidence" value="ECO:0007669"/>
    <property type="project" value="InterPro"/>
</dbReference>
<dbReference type="InterPro" id="IPR027417">
    <property type="entry name" value="P-loop_NTPase"/>
</dbReference>
<evidence type="ECO:0000256" key="16">
    <source>
        <dbReference type="SAM" id="MobiDB-lite"/>
    </source>
</evidence>
<keyword evidence="9" id="KW-0347">Helicase</keyword>
<evidence type="ECO:0000313" key="20">
    <source>
        <dbReference type="Proteomes" id="UP000515135"/>
    </source>
</evidence>
<feature type="compositionally biased region" description="Polar residues" evidence="16">
    <location>
        <begin position="356"/>
        <end position="380"/>
    </location>
</feature>
<dbReference type="FunFam" id="3.40.50.10810:FF:000014">
    <property type="entry name" value="SWI/SNF-related matrix-associated actin-dependent regulator of chromatin subfamily A containing DEAD/H box 1"/>
    <property type="match status" value="1"/>
</dbReference>
<keyword evidence="20" id="KW-1185">Reference proteome</keyword>
<evidence type="ECO:0000256" key="11">
    <source>
        <dbReference type="ARBA" id="ARBA00022853"/>
    </source>
</evidence>
<evidence type="ECO:0000256" key="15">
    <source>
        <dbReference type="ARBA" id="ARBA00048432"/>
    </source>
</evidence>
<feature type="compositionally biased region" description="Low complexity" evidence="16">
    <location>
        <begin position="46"/>
        <end position="56"/>
    </location>
</feature>
<feature type="domain" description="CUE" evidence="17">
    <location>
        <begin position="411"/>
        <end position="455"/>
    </location>
</feature>
<dbReference type="Proteomes" id="UP000515135">
    <property type="component" value="Unplaced"/>
</dbReference>
<evidence type="ECO:0000256" key="10">
    <source>
        <dbReference type="ARBA" id="ARBA00022840"/>
    </source>
</evidence>
<evidence type="ECO:0000256" key="2">
    <source>
        <dbReference type="ARBA" id="ARBA00004286"/>
    </source>
</evidence>
<dbReference type="EC" id="3.6.4.12" evidence="4"/>
<keyword evidence="13" id="KW-0234">DNA repair</keyword>
<dbReference type="Pfam" id="PF02845">
    <property type="entry name" value="CUE"/>
    <property type="match status" value="1"/>
</dbReference>
<dbReference type="GO" id="GO:0006325">
    <property type="term" value="P:chromatin organization"/>
    <property type="evidence" value="ECO:0007669"/>
    <property type="project" value="UniProtKB-KW"/>
</dbReference>
<keyword evidence="5" id="KW-0158">Chromosome</keyword>
<protein>
    <recommendedName>
        <fullName evidence="4">DNA helicase</fullName>
        <ecNumber evidence="4">3.6.4.12</ecNumber>
    </recommendedName>
</protein>
<feature type="compositionally biased region" description="Basic residues" evidence="16">
    <location>
        <begin position="484"/>
        <end position="497"/>
    </location>
</feature>
<dbReference type="CDD" id="cd14279">
    <property type="entry name" value="CUE"/>
    <property type="match status" value="1"/>
</dbReference>
<sequence>MSLQMTLDRFRFQKKGKTGQDQGEGSNNRPCTPENTIDVDCIPETPQSQQPSPASPVVIATKTKKKQGQALQYSDSEGEGGGVKSPKPVRNGNVRMGRKINMERNNAAVMISDDSSNDDDDDVTSHPVAGRPSSSTSGYCSNGEGGAVSRETEDKLAHLQEIFPEQTREELLPVILDTSGLESAVAAAFKLFSNDIDEEPTYAPTRRKRQRVESQESNHSLESDHPSKKQCTPFKKTEVKPSSSGNAEKKTSVSTKLRKFRFDVPVDLTEDSASGGSQEQSDSLTVKDEKTESPGTPIKHRSKLQKLRVFDESEEEEDQKAVEDSKPSNNKLTMLTRPSSPNSVLRCIRIEEGSTPRKQTARKSTNSSRSAAQESPQGAVNRTAALLGLNEDVVQNGETQDSDVTVINSQGREMLVEQLQEFFPDMPKEDIVAALEAENWDQEAAASSLSYRMEKDQEERSSRRKQKLNPRKEPPVETEAGTSKQKKKPKPSSKKKKYADSDDDDDDDDGDAYGSDDDLDDSYGEEDEEGEDMPSEKQVALLSLFSDATLEELTTVPGCSKKKAEVIMAARPFRNWKDIVGKFSETAGLNLTILWSGQVLLKERQVIKRLMDQCHKISKAHQRIVTSQMGRSLEHEDDEGDIQLTEQPGNMSQSLQLKPYQLVGLNWLALLHSQGINGILADEMGLGKTAQAISFLAYLLEQGDEGPHLIVVPSSTLDNWVRELALWCSDLKVLIYYGNQLDRQAMRDDILEGVEDFHVLVTTYQCCVGSATDRTLFKKVQFNYAILDEGHMLKNMQTQRYQQLLRIRSERRLLLTGTPIQNNLLELMSLLNFIMPHMFSARTTELRRMFAAVSKGKSESKFQRERIEHAKRIMQPFVLRRLKRDVLTQLPKKHEQVERCPMTDTQVELYNDLKARLSRSLKTEDGSSTLSGAMMQLRKMANHPLLHRTYYTLDKLRDMSKHMLKEPTHHDANADLIFEDMEVMSDFELNNLCKMYSSLSEYTLSPDLLLDSGKFRLLDRLLPDMAERGDRVLLFSQLTMMLDIVEPYLKRRKYKYVRLDGQTAVTERLQLIDQYNNDPDIFIFLLSTRAGGLGINLTSANTVILHDIDFNPYNDKQAEDRCHRVGQTKEVRVMRLVSAGTVEEAILQCAEHKLQLEQDMTSNEDENAEIPSDMAKLLRQCLDL</sequence>
<dbReference type="GO" id="GO:0016787">
    <property type="term" value="F:hydrolase activity"/>
    <property type="evidence" value="ECO:0007669"/>
    <property type="project" value="UniProtKB-KW"/>
</dbReference>
<comment type="subcellular location">
    <subcellularLocation>
        <location evidence="2">Chromosome</location>
    </subcellularLocation>
    <subcellularLocation>
        <location evidence="1">Nucleus</location>
    </subcellularLocation>
</comment>
<keyword evidence="11" id="KW-0156">Chromatin regulator</keyword>
<feature type="compositionally biased region" description="Polar residues" evidence="16">
    <location>
        <begin position="19"/>
        <end position="35"/>
    </location>
</feature>
<dbReference type="SUPFAM" id="SSF52540">
    <property type="entry name" value="P-loop containing nucleoside triphosphate hydrolases"/>
    <property type="match status" value="2"/>
</dbReference>
<dbReference type="SUPFAM" id="SSF46934">
    <property type="entry name" value="UBA-like"/>
    <property type="match status" value="1"/>
</dbReference>
<feature type="compositionally biased region" description="Polar residues" evidence="16">
    <location>
        <begin position="271"/>
        <end position="284"/>
    </location>
</feature>
<dbReference type="FunFam" id="3.40.50.300:FF:000639">
    <property type="entry name" value="SWI/SNF-related matrix-associated actin-dependent regulator of chromatin subfamily A containing DEAD/H box 1 isoform X1"/>
    <property type="match status" value="1"/>
</dbReference>
<evidence type="ECO:0000259" key="19">
    <source>
        <dbReference type="PROSITE" id="PS51194"/>
    </source>
</evidence>
<dbReference type="GeneID" id="109488028"/>
<comment type="similarity">
    <text evidence="3">Belongs to the SNF2/RAD54 helicase family.</text>
</comment>
<dbReference type="PROSITE" id="PS51192">
    <property type="entry name" value="HELICASE_ATP_BIND_1"/>
    <property type="match status" value="1"/>
</dbReference>
<evidence type="ECO:0000256" key="8">
    <source>
        <dbReference type="ARBA" id="ARBA00022801"/>
    </source>
</evidence>
<feature type="region of interest" description="Disordered" evidence="16">
    <location>
        <begin position="1"/>
        <end position="161"/>
    </location>
</feature>
<keyword evidence="7" id="KW-0227">DNA damage</keyword>
<dbReference type="Pfam" id="PF00176">
    <property type="entry name" value="SNF2-rel_dom"/>
    <property type="match status" value="1"/>
</dbReference>
<evidence type="ECO:0000259" key="18">
    <source>
        <dbReference type="PROSITE" id="PS51192"/>
    </source>
</evidence>
<keyword evidence="14" id="KW-0539">Nucleus</keyword>
<dbReference type="InterPro" id="IPR038718">
    <property type="entry name" value="SNF2-like_sf"/>
</dbReference>
<evidence type="ECO:0000256" key="13">
    <source>
        <dbReference type="ARBA" id="ARBA00023204"/>
    </source>
</evidence>
<proteinExistence type="inferred from homology"/>
<dbReference type="InterPro" id="IPR003892">
    <property type="entry name" value="CUE"/>
</dbReference>
<evidence type="ECO:0000259" key="17">
    <source>
        <dbReference type="PROSITE" id="PS51140"/>
    </source>
</evidence>
<evidence type="ECO:0000256" key="9">
    <source>
        <dbReference type="ARBA" id="ARBA00022806"/>
    </source>
</evidence>
<dbReference type="SMART" id="SM00487">
    <property type="entry name" value="DEXDc"/>
    <property type="match status" value="1"/>
</dbReference>
<keyword evidence="12" id="KW-0238">DNA-binding</keyword>
<comment type="catalytic activity">
    <reaction evidence="15">
        <text>ATP + H2O = ADP + phosphate + H(+)</text>
        <dbReference type="Rhea" id="RHEA:13065"/>
        <dbReference type="ChEBI" id="CHEBI:15377"/>
        <dbReference type="ChEBI" id="CHEBI:15378"/>
        <dbReference type="ChEBI" id="CHEBI:30616"/>
        <dbReference type="ChEBI" id="CHEBI:43474"/>
        <dbReference type="ChEBI" id="CHEBI:456216"/>
        <dbReference type="EC" id="3.6.4.12"/>
    </reaction>
    <physiologicalReaction direction="left-to-right" evidence="15">
        <dbReference type="Rhea" id="RHEA:13066"/>
    </physiologicalReaction>
</comment>
<feature type="region of interest" description="Disordered" evidence="16">
    <location>
        <begin position="268"/>
        <end position="384"/>
    </location>
</feature>
<accession>A0A6P5ADC3</accession>
<dbReference type="Pfam" id="PF00271">
    <property type="entry name" value="Helicase_C"/>
    <property type="match status" value="1"/>
</dbReference>
<feature type="domain" description="Helicase ATP-binding" evidence="18">
    <location>
        <begin position="669"/>
        <end position="837"/>
    </location>
</feature>
<dbReference type="InterPro" id="IPR001650">
    <property type="entry name" value="Helicase_C-like"/>
</dbReference>
<dbReference type="AlphaFoldDB" id="A0A6P5ADC3"/>
<keyword evidence="6" id="KW-0547">Nucleotide-binding</keyword>
<evidence type="ECO:0000256" key="14">
    <source>
        <dbReference type="ARBA" id="ARBA00023242"/>
    </source>
</evidence>
<feature type="compositionally biased region" description="Basic and acidic residues" evidence="16">
    <location>
        <begin position="452"/>
        <end position="461"/>
    </location>
</feature>
<dbReference type="RefSeq" id="XP_019647728.1">
    <property type="nucleotide sequence ID" value="XM_019792169.1"/>
</dbReference>
<keyword evidence="8" id="KW-0378">Hydrolase</keyword>
<evidence type="ECO:0000256" key="1">
    <source>
        <dbReference type="ARBA" id="ARBA00004123"/>
    </source>
</evidence>
<organism evidence="20 21">
    <name type="scientific">Branchiostoma belcheri</name>
    <name type="common">Amphioxus</name>
    <dbReference type="NCBI Taxonomy" id="7741"/>
    <lineage>
        <taxon>Eukaryota</taxon>
        <taxon>Metazoa</taxon>
        <taxon>Chordata</taxon>
        <taxon>Cephalochordata</taxon>
        <taxon>Leptocardii</taxon>
        <taxon>Amphioxiformes</taxon>
        <taxon>Branchiostomatidae</taxon>
        <taxon>Branchiostoma</taxon>
    </lineage>
</organism>
<keyword evidence="10" id="KW-0067">ATP-binding</keyword>
<dbReference type="GO" id="GO:0005634">
    <property type="term" value="C:nucleus"/>
    <property type="evidence" value="ECO:0007669"/>
    <property type="project" value="UniProtKB-SubCell"/>
</dbReference>
<feature type="compositionally biased region" description="Acidic residues" evidence="16">
    <location>
        <begin position="501"/>
        <end position="533"/>
    </location>
</feature>
<dbReference type="SMART" id="SM00490">
    <property type="entry name" value="HELICc"/>
    <property type="match status" value="1"/>
</dbReference>
<evidence type="ECO:0000256" key="3">
    <source>
        <dbReference type="ARBA" id="ARBA00007025"/>
    </source>
</evidence>
<gene>
    <name evidence="21" type="primary">LOC109488028</name>
</gene>
<name>A0A6P5ADC3_BRABE</name>
<feature type="domain" description="Helicase C-terminal" evidence="19">
    <location>
        <begin position="1017"/>
        <end position="1178"/>
    </location>
</feature>
<dbReference type="InterPro" id="IPR049730">
    <property type="entry name" value="SNF2/RAD54-like_C"/>
</dbReference>
<dbReference type="PROSITE" id="PS51140">
    <property type="entry name" value="CUE"/>
    <property type="match status" value="1"/>
</dbReference>
<feature type="compositionally biased region" description="Basic and acidic residues" evidence="16">
    <location>
        <begin position="211"/>
        <end position="227"/>
    </location>
</feature>
<dbReference type="CDD" id="cd18793">
    <property type="entry name" value="SF2_C_SNF"/>
    <property type="match status" value="1"/>
</dbReference>
<dbReference type="GO" id="GO:0003677">
    <property type="term" value="F:DNA binding"/>
    <property type="evidence" value="ECO:0007669"/>
    <property type="project" value="UniProtKB-KW"/>
</dbReference>
<dbReference type="GO" id="GO:0003678">
    <property type="term" value="F:DNA helicase activity"/>
    <property type="evidence" value="ECO:0007669"/>
    <property type="project" value="UniProtKB-EC"/>
</dbReference>
<evidence type="ECO:0000256" key="7">
    <source>
        <dbReference type="ARBA" id="ARBA00022763"/>
    </source>
</evidence>
<dbReference type="OrthoDB" id="448448at2759"/>
<dbReference type="GO" id="GO:0005694">
    <property type="term" value="C:chromosome"/>
    <property type="evidence" value="ECO:0007669"/>
    <property type="project" value="UniProtKB-SubCell"/>
</dbReference>
<dbReference type="InterPro" id="IPR000330">
    <property type="entry name" value="SNF2_N"/>
</dbReference>
<dbReference type="PROSITE" id="PS51194">
    <property type="entry name" value="HELICASE_CTER"/>
    <property type="match status" value="1"/>
</dbReference>
<dbReference type="Gene3D" id="3.40.50.300">
    <property type="entry name" value="P-loop containing nucleotide triphosphate hydrolases"/>
    <property type="match status" value="1"/>
</dbReference>
<evidence type="ECO:0000256" key="12">
    <source>
        <dbReference type="ARBA" id="ARBA00023125"/>
    </source>
</evidence>
<evidence type="ECO:0000313" key="21">
    <source>
        <dbReference type="RefSeq" id="XP_019647728.1"/>
    </source>
</evidence>
<reference evidence="21" key="1">
    <citation type="submission" date="2025-08" db="UniProtKB">
        <authorList>
            <consortium name="RefSeq"/>
        </authorList>
    </citation>
    <scope>IDENTIFICATION</scope>
    <source>
        <tissue evidence="21">Gonad</tissue>
    </source>
</reference>